<evidence type="ECO:0000313" key="3">
    <source>
        <dbReference type="EMBL" id="CAG2204792.1"/>
    </source>
</evidence>
<dbReference type="PROSITE" id="PS50119">
    <property type="entry name" value="ZF_BBOX"/>
    <property type="match status" value="1"/>
</dbReference>
<evidence type="ECO:0000313" key="4">
    <source>
        <dbReference type="Proteomes" id="UP000683360"/>
    </source>
</evidence>
<comment type="caution">
    <text evidence="3">The sequence shown here is derived from an EMBL/GenBank/DDBJ whole genome shotgun (WGS) entry which is preliminary data.</text>
</comment>
<proteinExistence type="predicted"/>
<dbReference type="CDD" id="cd19757">
    <property type="entry name" value="Bbox1"/>
    <property type="match status" value="1"/>
</dbReference>
<dbReference type="InterPro" id="IPR000315">
    <property type="entry name" value="Znf_B-box"/>
</dbReference>
<feature type="domain" description="B box-type" evidence="2">
    <location>
        <begin position="4"/>
        <end position="54"/>
    </location>
</feature>
<keyword evidence="1" id="KW-0862">Zinc</keyword>
<reference evidence="3" key="1">
    <citation type="submission" date="2021-03" db="EMBL/GenBank/DDBJ databases">
        <authorList>
            <person name="Bekaert M."/>
        </authorList>
    </citation>
    <scope>NUCLEOTIDE SEQUENCE</scope>
</reference>
<name>A0A8S3R6J2_MYTED</name>
<keyword evidence="1" id="KW-0863">Zinc-finger</keyword>
<dbReference type="InterPro" id="IPR047153">
    <property type="entry name" value="TRIM45/56/19-like"/>
</dbReference>
<keyword evidence="1" id="KW-0479">Metal-binding</keyword>
<dbReference type="Pfam" id="PF22586">
    <property type="entry name" value="ANCHR-like_BBOX"/>
    <property type="match status" value="1"/>
</dbReference>
<sequence length="351" mass="39652">MASSSGVVCQICEAQHITQSANVWCPECEEGMCSECEKHHSFAKATRKHEIISIENYLKLQSSISKIATYCNEHNLKYQNYCPQDDQICCSVCISEYHKNCCGLKSLQEIVKTFKASAFLENIDQSLKDMMYNIDSIMNEREQNLTAIEKQRKLFHAEIKQIRQKVNTHLDSLEEQILMKLNAAETEIKSKLNTLMSQLKNKRKSVETLHTNISALKEYASDLQIFLGSKLLETEVDTENKYLQSLFQDDSLHQNELKFSISEKISDILTTVTAFGSVSLGTSKSCTVYKTDKEKQAQILSVVPHPPRSIDSISFSLKSQFQTVPQDIIQGFTVSPSGLMVYVDNTGNSVS</sequence>
<dbReference type="EMBL" id="CAJPWZ010000983">
    <property type="protein sequence ID" value="CAG2204792.1"/>
    <property type="molecule type" value="Genomic_DNA"/>
</dbReference>
<dbReference type="Proteomes" id="UP000683360">
    <property type="component" value="Unassembled WGS sequence"/>
</dbReference>
<dbReference type="PANTHER" id="PTHR25462:SF296">
    <property type="entry name" value="MEIOTIC P26, ISOFORM F"/>
    <property type="match status" value="1"/>
</dbReference>
<gene>
    <name evidence="3" type="ORF">MEDL_19171</name>
</gene>
<dbReference type="GO" id="GO:0008270">
    <property type="term" value="F:zinc ion binding"/>
    <property type="evidence" value="ECO:0007669"/>
    <property type="project" value="UniProtKB-KW"/>
</dbReference>
<dbReference type="SMART" id="SM00336">
    <property type="entry name" value="BBOX"/>
    <property type="match status" value="1"/>
</dbReference>
<accession>A0A8S3R6J2</accession>
<dbReference type="OrthoDB" id="6135363at2759"/>
<keyword evidence="4" id="KW-1185">Reference proteome</keyword>
<dbReference type="Gene3D" id="3.30.160.60">
    <property type="entry name" value="Classic Zinc Finger"/>
    <property type="match status" value="1"/>
</dbReference>
<evidence type="ECO:0000259" key="2">
    <source>
        <dbReference type="PROSITE" id="PS50119"/>
    </source>
</evidence>
<dbReference type="PANTHER" id="PTHR25462">
    <property type="entry name" value="BONUS, ISOFORM C-RELATED"/>
    <property type="match status" value="1"/>
</dbReference>
<dbReference type="SUPFAM" id="SSF57845">
    <property type="entry name" value="B-box zinc-binding domain"/>
    <property type="match status" value="1"/>
</dbReference>
<evidence type="ECO:0000256" key="1">
    <source>
        <dbReference type="PROSITE-ProRule" id="PRU00024"/>
    </source>
</evidence>
<dbReference type="AlphaFoldDB" id="A0A8S3R6J2"/>
<organism evidence="3 4">
    <name type="scientific">Mytilus edulis</name>
    <name type="common">Blue mussel</name>
    <dbReference type="NCBI Taxonomy" id="6550"/>
    <lineage>
        <taxon>Eukaryota</taxon>
        <taxon>Metazoa</taxon>
        <taxon>Spiralia</taxon>
        <taxon>Lophotrochozoa</taxon>
        <taxon>Mollusca</taxon>
        <taxon>Bivalvia</taxon>
        <taxon>Autobranchia</taxon>
        <taxon>Pteriomorphia</taxon>
        <taxon>Mytilida</taxon>
        <taxon>Mytiloidea</taxon>
        <taxon>Mytilidae</taxon>
        <taxon>Mytilinae</taxon>
        <taxon>Mytilus</taxon>
    </lineage>
</organism>
<protein>
    <recommendedName>
        <fullName evidence="2">B box-type domain-containing protein</fullName>
    </recommendedName>
</protein>